<comment type="caution">
    <text evidence="4">The sequence shown here is derived from an EMBL/GenBank/DDBJ whole genome shotgun (WGS) entry which is preliminary data.</text>
</comment>
<dbReference type="GO" id="GO:0005829">
    <property type="term" value="C:cytosol"/>
    <property type="evidence" value="ECO:0007669"/>
    <property type="project" value="TreeGrafter"/>
</dbReference>
<dbReference type="InterPro" id="IPR036497">
    <property type="entry name" value="GLTP_sf"/>
</dbReference>
<dbReference type="InterPro" id="IPR014830">
    <property type="entry name" value="Glycolipid_transfer_prot_dom"/>
</dbReference>
<dbReference type="Proteomes" id="UP000322873">
    <property type="component" value="Unassembled WGS sequence"/>
</dbReference>
<evidence type="ECO:0000313" key="4">
    <source>
        <dbReference type="EMBL" id="KAA8571218.1"/>
    </source>
</evidence>
<dbReference type="VEuPathDB" id="FungiDB:MFRU_055g00420"/>
<keyword evidence="2" id="KW-0472">Membrane</keyword>
<evidence type="ECO:0000256" key="1">
    <source>
        <dbReference type="ARBA" id="ARBA00022448"/>
    </source>
</evidence>
<dbReference type="EMBL" id="VICG01000006">
    <property type="protein sequence ID" value="KAA8571218.1"/>
    <property type="molecule type" value="Genomic_DNA"/>
</dbReference>
<evidence type="ECO:0000313" key="5">
    <source>
        <dbReference type="Proteomes" id="UP000322873"/>
    </source>
</evidence>
<dbReference type="PANTHER" id="PTHR10219">
    <property type="entry name" value="GLYCOLIPID TRANSFER PROTEIN-RELATED"/>
    <property type="match status" value="1"/>
</dbReference>
<accession>A0A5M9JNX8</accession>
<dbReference type="GO" id="GO:1902388">
    <property type="term" value="F:ceramide 1-phosphate transfer activity"/>
    <property type="evidence" value="ECO:0007669"/>
    <property type="project" value="TreeGrafter"/>
</dbReference>
<feature type="domain" description="Glycolipid transfer protein" evidence="3">
    <location>
        <begin position="168"/>
        <end position="251"/>
    </location>
</feature>
<keyword evidence="5" id="KW-1185">Reference proteome</keyword>
<evidence type="ECO:0000259" key="3">
    <source>
        <dbReference type="Pfam" id="PF08718"/>
    </source>
</evidence>
<dbReference type="PANTHER" id="PTHR10219:SF25">
    <property type="entry name" value="PLECKSTRIN HOMOLOGY DOMAIN-CONTAINING FAMILY A MEMBER 8"/>
    <property type="match status" value="1"/>
</dbReference>
<dbReference type="GO" id="GO:1902387">
    <property type="term" value="F:ceramide 1-phosphate binding"/>
    <property type="evidence" value="ECO:0007669"/>
    <property type="project" value="TreeGrafter"/>
</dbReference>
<reference evidence="4 5" key="1">
    <citation type="submission" date="2019-06" db="EMBL/GenBank/DDBJ databases">
        <title>Genome Sequence of the Brown Rot Fungal Pathogen Monilinia fructicola.</title>
        <authorList>
            <person name="De Miccolis Angelini R.M."/>
            <person name="Landi L."/>
            <person name="Abate D."/>
            <person name="Pollastro S."/>
            <person name="Romanazzi G."/>
            <person name="Faretra F."/>
        </authorList>
    </citation>
    <scope>NUCLEOTIDE SEQUENCE [LARGE SCALE GENOMIC DNA]</scope>
    <source>
        <strain evidence="4 5">Mfrc123</strain>
    </source>
</reference>
<dbReference type="GO" id="GO:0016020">
    <property type="term" value="C:membrane"/>
    <property type="evidence" value="ECO:0007669"/>
    <property type="project" value="TreeGrafter"/>
</dbReference>
<keyword evidence="1" id="KW-0813">Transport</keyword>
<protein>
    <recommendedName>
        <fullName evidence="3">Glycolipid transfer protein domain-containing protein</fullName>
    </recommendedName>
</protein>
<proteinExistence type="predicted"/>
<keyword evidence="2" id="KW-0812">Transmembrane</keyword>
<name>A0A5M9JNX8_MONFR</name>
<sequence>MPRVSSTQVTSCVSPLSFIISVLLLKSFCFPFSFSFQYIIFFSIIEFILVSIYHLLLPSSSPPPPPPTNNQSQINSFKMATVKAIPPGGTFIDTLDKSFVDVPVNKEKGQCNCNHRVSPSCRVSHYSLWYIPFLPHSTPSRTILAVTSRNSARDNLLHQQNQRLFKILVINELKTKKHTATEGLVWLVRGLDFTCIALSQNLATSTDELSVSFRNAYGETLKPHHSFMVKPIFSAAMSACPYRKDFYVKLGDDNSKVEAALRVWLSALENFDCHFEGIFGPKRGQVVGLEGSVG</sequence>
<gene>
    <name evidence="4" type="ORF">EYC84_000554</name>
</gene>
<dbReference type="SUPFAM" id="SSF110004">
    <property type="entry name" value="Glycolipid transfer protein, GLTP"/>
    <property type="match status" value="1"/>
</dbReference>
<dbReference type="AlphaFoldDB" id="A0A5M9JNX8"/>
<dbReference type="Pfam" id="PF08718">
    <property type="entry name" value="GLTP"/>
    <property type="match status" value="1"/>
</dbReference>
<dbReference type="Gene3D" id="1.10.3520.10">
    <property type="entry name" value="Glycolipid transfer protein"/>
    <property type="match status" value="1"/>
</dbReference>
<keyword evidence="2" id="KW-1133">Transmembrane helix</keyword>
<evidence type="ECO:0000256" key="2">
    <source>
        <dbReference type="SAM" id="Phobius"/>
    </source>
</evidence>
<organism evidence="4 5">
    <name type="scientific">Monilinia fructicola</name>
    <name type="common">Brown rot fungus</name>
    <name type="synonym">Ciboria fructicola</name>
    <dbReference type="NCBI Taxonomy" id="38448"/>
    <lineage>
        <taxon>Eukaryota</taxon>
        <taxon>Fungi</taxon>
        <taxon>Dikarya</taxon>
        <taxon>Ascomycota</taxon>
        <taxon>Pezizomycotina</taxon>
        <taxon>Leotiomycetes</taxon>
        <taxon>Helotiales</taxon>
        <taxon>Sclerotiniaceae</taxon>
        <taxon>Monilinia</taxon>
    </lineage>
</organism>
<feature type="transmembrane region" description="Helical" evidence="2">
    <location>
        <begin position="6"/>
        <end position="25"/>
    </location>
</feature>